<protein>
    <submittedName>
        <fullName evidence="2">Uncharacterized protein</fullName>
    </submittedName>
</protein>
<comment type="caution">
    <text evidence="2">The sequence shown here is derived from an EMBL/GenBank/DDBJ whole genome shotgun (WGS) entry which is preliminary data.</text>
</comment>
<dbReference type="AlphaFoldDB" id="A0AAX6H4P1"/>
<organism evidence="2 3">
    <name type="scientific">Iris pallida</name>
    <name type="common">Sweet iris</name>
    <dbReference type="NCBI Taxonomy" id="29817"/>
    <lineage>
        <taxon>Eukaryota</taxon>
        <taxon>Viridiplantae</taxon>
        <taxon>Streptophyta</taxon>
        <taxon>Embryophyta</taxon>
        <taxon>Tracheophyta</taxon>
        <taxon>Spermatophyta</taxon>
        <taxon>Magnoliopsida</taxon>
        <taxon>Liliopsida</taxon>
        <taxon>Asparagales</taxon>
        <taxon>Iridaceae</taxon>
        <taxon>Iridoideae</taxon>
        <taxon>Irideae</taxon>
        <taxon>Iris</taxon>
    </lineage>
</organism>
<feature type="region of interest" description="Disordered" evidence="1">
    <location>
        <begin position="46"/>
        <end position="67"/>
    </location>
</feature>
<dbReference type="EMBL" id="JANAVB010012599">
    <property type="protein sequence ID" value="KAJ6836000.1"/>
    <property type="molecule type" value="Genomic_DNA"/>
</dbReference>
<gene>
    <name evidence="2" type="ORF">M6B38_329260</name>
</gene>
<evidence type="ECO:0000313" key="3">
    <source>
        <dbReference type="Proteomes" id="UP001140949"/>
    </source>
</evidence>
<sequence>MLTNPADLHTLHSTAQNKKKPRNPIPKFPLPSISFSAELSTTPTFHAKPNSKLHLFPLGTRKTQPQI</sequence>
<reference evidence="2" key="1">
    <citation type="journal article" date="2023" name="GigaByte">
        <title>Genome assembly of the bearded iris, Iris pallida Lam.</title>
        <authorList>
            <person name="Bruccoleri R.E."/>
            <person name="Oakeley E.J."/>
            <person name="Faust A.M.E."/>
            <person name="Altorfer M."/>
            <person name="Dessus-Babus S."/>
            <person name="Burckhardt D."/>
            <person name="Oertli M."/>
            <person name="Naumann U."/>
            <person name="Petersen F."/>
            <person name="Wong J."/>
        </authorList>
    </citation>
    <scope>NUCLEOTIDE SEQUENCE</scope>
    <source>
        <strain evidence="2">GSM-AAB239-AS_SAM_17_03QT</strain>
    </source>
</reference>
<evidence type="ECO:0000256" key="1">
    <source>
        <dbReference type="SAM" id="MobiDB-lite"/>
    </source>
</evidence>
<proteinExistence type="predicted"/>
<dbReference type="Proteomes" id="UP001140949">
    <property type="component" value="Unassembled WGS sequence"/>
</dbReference>
<feature type="region of interest" description="Disordered" evidence="1">
    <location>
        <begin position="1"/>
        <end position="29"/>
    </location>
</feature>
<evidence type="ECO:0000313" key="2">
    <source>
        <dbReference type="EMBL" id="KAJ6836000.1"/>
    </source>
</evidence>
<name>A0AAX6H4P1_IRIPA</name>
<reference evidence="2" key="2">
    <citation type="submission" date="2023-04" db="EMBL/GenBank/DDBJ databases">
        <authorList>
            <person name="Bruccoleri R.E."/>
            <person name="Oakeley E.J."/>
            <person name="Faust A.-M."/>
            <person name="Dessus-Babus S."/>
            <person name="Altorfer M."/>
            <person name="Burckhardt D."/>
            <person name="Oertli M."/>
            <person name="Naumann U."/>
            <person name="Petersen F."/>
            <person name="Wong J."/>
        </authorList>
    </citation>
    <scope>NUCLEOTIDE SEQUENCE</scope>
    <source>
        <strain evidence="2">GSM-AAB239-AS_SAM_17_03QT</strain>
        <tissue evidence="2">Leaf</tissue>
    </source>
</reference>
<keyword evidence="3" id="KW-1185">Reference proteome</keyword>
<accession>A0AAX6H4P1</accession>